<evidence type="ECO:0000259" key="5">
    <source>
        <dbReference type="PROSITE" id="PS50931"/>
    </source>
</evidence>
<dbReference type="GO" id="GO:0003677">
    <property type="term" value="F:DNA binding"/>
    <property type="evidence" value="ECO:0007669"/>
    <property type="project" value="UniProtKB-KW"/>
</dbReference>
<proteinExistence type="inferred from homology"/>
<comment type="similarity">
    <text evidence="1">Belongs to the LysR transcriptional regulatory family.</text>
</comment>
<accession>A0A1M6T3L2</accession>
<evidence type="ECO:0000256" key="2">
    <source>
        <dbReference type="ARBA" id="ARBA00023015"/>
    </source>
</evidence>
<dbReference type="GO" id="GO:0003700">
    <property type="term" value="F:DNA-binding transcription factor activity"/>
    <property type="evidence" value="ECO:0007669"/>
    <property type="project" value="InterPro"/>
</dbReference>
<dbReference type="Pfam" id="PF03466">
    <property type="entry name" value="LysR_substrate"/>
    <property type="match status" value="1"/>
</dbReference>
<dbReference type="Pfam" id="PF00126">
    <property type="entry name" value="HTH_1"/>
    <property type="match status" value="1"/>
</dbReference>
<dbReference type="Proteomes" id="UP000184387">
    <property type="component" value="Unassembled WGS sequence"/>
</dbReference>
<protein>
    <submittedName>
        <fullName evidence="6">DNA-binding transcriptional regulator, LysR family</fullName>
    </submittedName>
</protein>
<dbReference type="PANTHER" id="PTHR30579">
    <property type="entry name" value="TRANSCRIPTIONAL REGULATOR"/>
    <property type="match status" value="1"/>
</dbReference>
<organism evidence="6 7">
    <name type="scientific">Muricoccus roseus</name>
    <dbReference type="NCBI Taxonomy" id="198092"/>
    <lineage>
        <taxon>Bacteria</taxon>
        <taxon>Pseudomonadati</taxon>
        <taxon>Pseudomonadota</taxon>
        <taxon>Alphaproteobacteria</taxon>
        <taxon>Acetobacterales</taxon>
        <taxon>Roseomonadaceae</taxon>
        <taxon>Muricoccus</taxon>
    </lineage>
</organism>
<keyword evidence="2" id="KW-0805">Transcription regulation</keyword>
<dbReference type="AlphaFoldDB" id="A0A1M6T3L2"/>
<dbReference type="InterPro" id="IPR000847">
    <property type="entry name" value="LysR_HTH_N"/>
</dbReference>
<dbReference type="PANTHER" id="PTHR30579:SF7">
    <property type="entry name" value="HTH-TYPE TRANSCRIPTIONAL REGULATOR LRHA-RELATED"/>
    <property type="match status" value="1"/>
</dbReference>
<dbReference type="Gene3D" id="1.10.10.10">
    <property type="entry name" value="Winged helix-like DNA-binding domain superfamily/Winged helix DNA-binding domain"/>
    <property type="match status" value="1"/>
</dbReference>
<dbReference type="PRINTS" id="PR00039">
    <property type="entry name" value="HTHLYSR"/>
</dbReference>
<dbReference type="Gene3D" id="3.40.190.10">
    <property type="entry name" value="Periplasmic binding protein-like II"/>
    <property type="match status" value="2"/>
</dbReference>
<name>A0A1M6T3L2_9PROT</name>
<keyword evidence="7" id="KW-1185">Reference proteome</keyword>
<dbReference type="InterPro" id="IPR005119">
    <property type="entry name" value="LysR_subst-bd"/>
</dbReference>
<dbReference type="PROSITE" id="PS50931">
    <property type="entry name" value="HTH_LYSR"/>
    <property type="match status" value="1"/>
</dbReference>
<dbReference type="InterPro" id="IPR036388">
    <property type="entry name" value="WH-like_DNA-bd_sf"/>
</dbReference>
<feature type="domain" description="HTH lysR-type" evidence="5">
    <location>
        <begin position="19"/>
        <end position="76"/>
    </location>
</feature>
<dbReference type="SUPFAM" id="SSF53850">
    <property type="entry name" value="Periplasmic binding protein-like II"/>
    <property type="match status" value="1"/>
</dbReference>
<reference evidence="6 7" key="1">
    <citation type="submission" date="2016-11" db="EMBL/GenBank/DDBJ databases">
        <authorList>
            <person name="Jaros S."/>
            <person name="Januszkiewicz K."/>
            <person name="Wedrychowicz H."/>
        </authorList>
    </citation>
    <scope>NUCLEOTIDE SEQUENCE [LARGE SCALE GENOMIC DNA]</scope>
    <source>
        <strain evidence="6 7">DSM 14916</strain>
    </source>
</reference>
<dbReference type="SUPFAM" id="SSF46785">
    <property type="entry name" value="Winged helix' DNA-binding domain"/>
    <property type="match status" value="1"/>
</dbReference>
<evidence type="ECO:0000256" key="1">
    <source>
        <dbReference type="ARBA" id="ARBA00009437"/>
    </source>
</evidence>
<dbReference type="EMBL" id="FQZF01000070">
    <property type="protein sequence ID" value="SHK51510.1"/>
    <property type="molecule type" value="Genomic_DNA"/>
</dbReference>
<dbReference type="InterPro" id="IPR050176">
    <property type="entry name" value="LTTR"/>
</dbReference>
<sequence>MNFGISDADVVMISIPAGLDPDLLRSFVLVAEGGSVTRAAARVGRTQSAVSMQMRRLEEALGQPLLLRGPKGLSPTPHGVWLLDRARRLLAMHDEIVTNFRSPEISGHVRLGCPDDYALLWLPPILARFAEAHPAAEVEVVCLPSTALLHCFDKGELDLTLFSAGNEAPGVQAETLWRGPLRWVGPAARPMHLVRPLPLVLCHTGCTWRVAATNALGKAGMPWRMAYSSASQTGTHAVVLAGLGVTVGLSVALPAGLRLLSPEDGMPDLPELEIALLQHPGAAAAALADHIRAGFGEQSGFSARAA</sequence>
<evidence type="ECO:0000256" key="4">
    <source>
        <dbReference type="ARBA" id="ARBA00023163"/>
    </source>
</evidence>
<dbReference type="InterPro" id="IPR036390">
    <property type="entry name" value="WH_DNA-bd_sf"/>
</dbReference>
<keyword evidence="4" id="KW-0804">Transcription</keyword>
<gene>
    <name evidence="6" type="ORF">SAMN02745194_05072</name>
</gene>
<dbReference type="STRING" id="198092.SAMN02745194_05072"/>
<evidence type="ECO:0000313" key="6">
    <source>
        <dbReference type="EMBL" id="SHK51510.1"/>
    </source>
</evidence>
<keyword evidence="3 6" id="KW-0238">DNA-binding</keyword>
<evidence type="ECO:0000256" key="3">
    <source>
        <dbReference type="ARBA" id="ARBA00023125"/>
    </source>
</evidence>
<evidence type="ECO:0000313" key="7">
    <source>
        <dbReference type="Proteomes" id="UP000184387"/>
    </source>
</evidence>